<sequence length="217" mass="24650">MAAAAVLAPPAAARDDAQLWTGTVVNVRLSDQWRFQEELVARFSDNRNGLYEIESNSLLGYALSKKVTLWAGYTHDPQYAAGHFTVMERRAREQVTFDNIAKIGRATISGRLRLEQRWREGQDGTGWRFRPFVRVNLPLREGHRTALVFSHESFVDLNSTGFQRVEGEERMRNLLAISTPIAKRVSAEIGYMNQYSFVPHGPDNVDHAASFMLNFSF</sequence>
<comment type="caution">
    <text evidence="1">The sequence shown here is derived from an EMBL/GenBank/DDBJ whole genome shotgun (WGS) entry which is preliminary data.</text>
</comment>
<dbReference type="EMBL" id="JBHUDY010000001">
    <property type="protein sequence ID" value="MFD1612136.1"/>
    <property type="molecule type" value="Genomic_DNA"/>
</dbReference>
<reference evidence="2" key="1">
    <citation type="journal article" date="2019" name="Int. J. Syst. Evol. Microbiol.">
        <title>The Global Catalogue of Microorganisms (GCM) 10K type strain sequencing project: providing services to taxonomists for standard genome sequencing and annotation.</title>
        <authorList>
            <consortium name="The Broad Institute Genomics Platform"/>
            <consortium name="The Broad Institute Genome Sequencing Center for Infectious Disease"/>
            <person name="Wu L."/>
            <person name="Ma J."/>
        </authorList>
    </citation>
    <scope>NUCLEOTIDE SEQUENCE [LARGE SCALE GENOMIC DNA]</scope>
    <source>
        <strain evidence="2">CGMCC 1.16275</strain>
    </source>
</reference>
<protein>
    <submittedName>
        <fullName evidence="1">DUF2490 domain-containing protein</fullName>
    </submittedName>
</protein>
<dbReference type="RefSeq" id="WP_380888835.1">
    <property type="nucleotide sequence ID" value="NZ_JBHUDY010000001.1"/>
</dbReference>
<gene>
    <name evidence="1" type="ORF">ACFSCW_10020</name>
</gene>
<evidence type="ECO:0000313" key="1">
    <source>
        <dbReference type="EMBL" id="MFD1612136.1"/>
    </source>
</evidence>
<keyword evidence="2" id="KW-1185">Reference proteome</keyword>
<dbReference type="Proteomes" id="UP001597115">
    <property type="component" value="Unassembled WGS sequence"/>
</dbReference>
<evidence type="ECO:0000313" key="2">
    <source>
        <dbReference type="Proteomes" id="UP001597115"/>
    </source>
</evidence>
<organism evidence="1 2">
    <name type="scientific">Sphingomonas tabacisoli</name>
    <dbReference type="NCBI Taxonomy" id="2249466"/>
    <lineage>
        <taxon>Bacteria</taxon>
        <taxon>Pseudomonadati</taxon>
        <taxon>Pseudomonadota</taxon>
        <taxon>Alphaproteobacteria</taxon>
        <taxon>Sphingomonadales</taxon>
        <taxon>Sphingomonadaceae</taxon>
        <taxon>Sphingomonas</taxon>
    </lineage>
</organism>
<accession>A0ABW4I3U2</accession>
<proteinExistence type="predicted"/>
<name>A0ABW4I3U2_9SPHN</name>
<dbReference type="Pfam" id="PF10677">
    <property type="entry name" value="DUF2490"/>
    <property type="match status" value="1"/>
</dbReference>
<dbReference type="InterPro" id="IPR019619">
    <property type="entry name" value="DUF2490"/>
</dbReference>